<keyword evidence="3" id="KW-1185">Reference proteome</keyword>
<evidence type="ECO:0000313" key="3">
    <source>
        <dbReference type="Proteomes" id="UP001196413"/>
    </source>
</evidence>
<keyword evidence="1" id="KW-1133">Transmembrane helix</keyword>
<comment type="caution">
    <text evidence="2">The sequence shown here is derived from an EMBL/GenBank/DDBJ whole genome shotgun (WGS) entry which is preliminary data.</text>
</comment>
<dbReference type="Proteomes" id="UP001196413">
    <property type="component" value="Unassembled WGS sequence"/>
</dbReference>
<reference evidence="2" key="1">
    <citation type="submission" date="2021-06" db="EMBL/GenBank/DDBJ databases">
        <title>Parelaphostrongylus tenuis whole genome reference sequence.</title>
        <authorList>
            <person name="Garwood T.J."/>
            <person name="Larsen P.A."/>
            <person name="Fountain-Jones N.M."/>
            <person name="Garbe J.R."/>
            <person name="Macchietto M.G."/>
            <person name="Kania S.A."/>
            <person name="Gerhold R.W."/>
            <person name="Richards J.E."/>
            <person name="Wolf T.M."/>
        </authorList>
    </citation>
    <scope>NUCLEOTIDE SEQUENCE</scope>
    <source>
        <strain evidence="2">MNPRO001-30</strain>
        <tissue evidence="2">Meninges</tissue>
    </source>
</reference>
<accession>A0AAD5MMV6</accession>
<sequence>MAQSFELSQFVRHTAHGADVVIITGDFNMEPEDLGLRLIISQVHLVDAWRLAHPVSPQRLCNTYSSPCRGVENGSTCDRPDNCYSSRKFRQKDDSKRLDYILFKNGRMSLCLEMCDVVMNKILDEELNYSDHVGVLAHFIVNNKDRQPSCEWEPNRPLLVEAIAIVSAGQRRARSDRTWFMCGSALLFVTVIASLFLDDFAPFLSVILSVMRVILTLMIAFCVWYGLIGLTLERKALEAAKQAMQQLLND</sequence>
<name>A0AAD5MMV6_PARTN</name>
<dbReference type="SUPFAM" id="SSF56219">
    <property type="entry name" value="DNase I-like"/>
    <property type="match status" value="1"/>
</dbReference>
<dbReference type="InterPro" id="IPR036691">
    <property type="entry name" value="Endo/exonu/phosph_ase_sf"/>
</dbReference>
<dbReference type="AlphaFoldDB" id="A0AAD5MMV6"/>
<feature type="transmembrane region" description="Helical" evidence="1">
    <location>
        <begin position="203"/>
        <end position="227"/>
    </location>
</feature>
<dbReference type="EMBL" id="JAHQIW010004207">
    <property type="protein sequence ID" value="KAJ1361460.1"/>
    <property type="molecule type" value="Genomic_DNA"/>
</dbReference>
<evidence type="ECO:0008006" key="4">
    <source>
        <dbReference type="Google" id="ProtNLM"/>
    </source>
</evidence>
<organism evidence="2 3">
    <name type="scientific">Parelaphostrongylus tenuis</name>
    <name type="common">Meningeal worm</name>
    <dbReference type="NCBI Taxonomy" id="148309"/>
    <lineage>
        <taxon>Eukaryota</taxon>
        <taxon>Metazoa</taxon>
        <taxon>Ecdysozoa</taxon>
        <taxon>Nematoda</taxon>
        <taxon>Chromadorea</taxon>
        <taxon>Rhabditida</taxon>
        <taxon>Rhabditina</taxon>
        <taxon>Rhabditomorpha</taxon>
        <taxon>Strongyloidea</taxon>
        <taxon>Metastrongylidae</taxon>
        <taxon>Parelaphostrongylus</taxon>
    </lineage>
</organism>
<dbReference type="Gene3D" id="3.60.10.10">
    <property type="entry name" value="Endonuclease/exonuclease/phosphatase"/>
    <property type="match status" value="1"/>
</dbReference>
<protein>
    <recommendedName>
        <fullName evidence="4">Endonuclease/exonuclease/phosphatase domain-containing protein</fullName>
    </recommendedName>
</protein>
<evidence type="ECO:0000256" key="1">
    <source>
        <dbReference type="SAM" id="Phobius"/>
    </source>
</evidence>
<gene>
    <name evidence="2" type="ORF">KIN20_020720</name>
</gene>
<evidence type="ECO:0000313" key="2">
    <source>
        <dbReference type="EMBL" id="KAJ1361460.1"/>
    </source>
</evidence>
<proteinExistence type="predicted"/>
<feature type="transmembrane region" description="Helical" evidence="1">
    <location>
        <begin position="178"/>
        <end position="197"/>
    </location>
</feature>
<keyword evidence="1" id="KW-0812">Transmembrane</keyword>
<keyword evidence="1" id="KW-0472">Membrane</keyword>